<gene>
    <name evidence="2" type="ORF">WDS16_16155</name>
</gene>
<evidence type="ECO:0000256" key="1">
    <source>
        <dbReference type="SAM" id="Phobius"/>
    </source>
</evidence>
<accession>A0ABZ2PDQ5</accession>
<dbReference type="RefSeq" id="WP_338886250.1">
    <property type="nucleotide sequence ID" value="NZ_CP147846.1"/>
</dbReference>
<feature type="transmembrane region" description="Helical" evidence="1">
    <location>
        <begin position="165"/>
        <end position="187"/>
    </location>
</feature>
<feature type="transmembrane region" description="Helical" evidence="1">
    <location>
        <begin position="98"/>
        <end position="122"/>
    </location>
</feature>
<evidence type="ECO:0000313" key="2">
    <source>
        <dbReference type="EMBL" id="WXG66807.1"/>
    </source>
</evidence>
<sequence>MNATKIIWSNDFRTIIRDRTAAGLLLVPLIFLVILRFGIPVLQRQWPELSAYTTVLLALFCVIAGMFPAFVMASIMIDERDQGLVSAFKVLPLSAARFLWSRVAMATVLGLLYSLLLVLGAGVGSYGLIRALMLSMLCAAGGVAALLAAVSIARNKIECLTTFKALFVLAAMGATGALGSFEGWNRVPAVLPTYWVFAAFDATDSSGFVATAALAALLYALVIAIVFRLFRRNLF</sequence>
<protein>
    <recommendedName>
        <fullName evidence="4">Fluoroquinolone transport system permease protein</fullName>
    </recommendedName>
</protein>
<keyword evidence="1" id="KW-0812">Transmembrane</keyword>
<evidence type="ECO:0000313" key="3">
    <source>
        <dbReference type="Proteomes" id="UP001432000"/>
    </source>
</evidence>
<dbReference type="EMBL" id="CP147846">
    <property type="protein sequence ID" value="WXG66807.1"/>
    <property type="molecule type" value="Genomic_DNA"/>
</dbReference>
<reference evidence="2 3" key="1">
    <citation type="submission" date="2024-03" db="EMBL/GenBank/DDBJ databases">
        <title>Natural products discovery in diverse microorganisms through a two-stage MS feature dereplication strategy.</title>
        <authorList>
            <person name="Zhang R."/>
        </authorList>
    </citation>
    <scope>NUCLEOTIDE SEQUENCE [LARGE SCALE GENOMIC DNA]</scope>
    <source>
        <strain evidence="2 3">18930</strain>
    </source>
</reference>
<evidence type="ECO:0008006" key="4">
    <source>
        <dbReference type="Google" id="ProtNLM"/>
    </source>
</evidence>
<name>A0ABZ2PDQ5_9NOCA</name>
<organism evidence="2 3">
    <name type="scientific">Rhodococcus sovatensis</name>
    <dbReference type="NCBI Taxonomy" id="1805840"/>
    <lineage>
        <taxon>Bacteria</taxon>
        <taxon>Bacillati</taxon>
        <taxon>Actinomycetota</taxon>
        <taxon>Actinomycetes</taxon>
        <taxon>Mycobacteriales</taxon>
        <taxon>Nocardiaceae</taxon>
        <taxon>Rhodococcus</taxon>
    </lineage>
</organism>
<keyword evidence="1" id="KW-1133">Transmembrane helix</keyword>
<dbReference type="Proteomes" id="UP001432000">
    <property type="component" value="Chromosome"/>
</dbReference>
<feature type="transmembrane region" description="Helical" evidence="1">
    <location>
        <begin position="207"/>
        <end position="230"/>
    </location>
</feature>
<proteinExistence type="predicted"/>
<keyword evidence="3" id="KW-1185">Reference proteome</keyword>
<feature type="transmembrane region" description="Helical" evidence="1">
    <location>
        <begin position="21"/>
        <end position="39"/>
    </location>
</feature>
<feature type="transmembrane region" description="Helical" evidence="1">
    <location>
        <begin position="128"/>
        <end position="153"/>
    </location>
</feature>
<feature type="transmembrane region" description="Helical" evidence="1">
    <location>
        <begin position="51"/>
        <end position="77"/>
    </location>
</feature>
<keyword evidence="1" id="KW-0472">Membrane</keyword>